<evidence type="ECO:0000313" key="3">
    <source>
        <dbReference type="Proteomes" id="UP000675968"/>
    </source>
</evidence>
<gene>
    <name evidence="2" type="ORF">J4215_05145</name>
</gene>
<reference evidence="2" key="2">
    <citation type="submission" date="2021-05" db="EMBL/GenBank/DDBJ databases">
        <title>Protein family content uncovers lineage relationships and bacterial pathway maintenance mechanisms in DPANN archaea.</title>
        <authorList>
            <person name="Castelle C.J."/>
            <person name="Meheust R."/>
            <person name="Jaffe A.L."/>
            <person name="Seitz K."/>
            <person name="Gong X."/>
            <person name="Baker B.J."/>
            <person name="Banfield J.F."/>
        </authorList>
    </citation>
    <scope>NUCLEOTIDE SEQUENCE</scope>
    <source>
        <strain evidence="2">RIFCSPLOWO2_01_FULL_AR10_48_17</strain>
    </source>
</reference>
<proteinExistence type="predicted"/>
<comment type="caution">
    <text evidence="2">The sequence shown here is derived from an EMBL/GenBank/DDBJ whole genome shotgun (WGS) entry which is preliminary data.</text>
</comment>
<keyword evidence="1" id="KW-0472">Membrane</keyword>
<keyword evidence="1" id="KW-1133">Transmembrane helix</keyword>
<organism evidence="2 3">
    <name type="scientific">Candidatus Iainarchaeum sp</name>
    <dbReference type="NCBI Taxonomy" id="3101447"/>
    <lineage>
        <taxon>Archaea</taxon>
        <taxon>Candidatus Iainarchaeota</taxon>
        <taxon>Candidatus Iainarchaeia</taxon>
        <taxon>Candidatus Iainarchaeales</taxon>
        <taxon>Candidatus Iainarchaeaceae</taxon>
        <taxon>Candidatus Iainarchaeum</taxon>
    </lineage>
</organism>
<sequence length="118" mass="12841">MRGQISFEGLISVLLILVFLVIAVSSILNIQEYTLFISDSSFDMGNCSRLSELVQEVFIQGPGTQIVVEARADFVLNESSISVNEAYCFFSGIAQPASLSKGMIVLSNRTGVVEVENQ</sequence>
<dbReference type="Proteomes" id="UP000675968">
    <property type="component" value="Unassembled WGS sequence"/>
</dbReference>
<reference evidence="2" key="1">
    <citation type="submission" date="2021-03" db="EMBL/GenBank/DDBJ databases">
        <authorList>
            <person name="Jaffe A."/>
        </authorList>
    </citation>
    <scope>NUCLEOTIDE SEQUENCE</scope>
    <source>
        <strain evidence="2">RIFCSPLOWO2_01_FULL_AR10_48_17</strain>
    </source>
</reference>
<accession>A0A8T4LB62</accession>
<evidence type="ECO:0000256" key="1">
    <source>
        <dbReference type="SAM" id="Phobius"/>
    </source>
</evidence>
<dbReference type="EMBL" id="JAGVWC010000011">
    <property type="protein sequence ID" value="MBS3061940.1"/>
    <property type="molecule type" value="Genomic_DNA"/>
</dbReference>
<evidence type="ECO:0000313" key="2">
    <source>
        <dbReference type="EMBL" id="MBS3061940.1"/>
    </source>
</evidence>
<keyword evidence="1" id="KW-0812">Transmembrane</keyword>
<evidence type="ECO:0008006" key="4">
    <source>
        <dbReference type="Google" id="ProtNLM"/>
    </source>
</evidence>
<name>A0A8T4LB62_9ARCH</name>
<dbReference type="AlphaFoldDB" id="A0A8T4LB62"/>
<feature type="transmembrane region" description="Helical" evidence="1">
    <location>
        <begin position="7"/>
        <end position="28"/>
    </location>
</feature>
<protein>
    <recommendedName>
        <fullName evidence="4">Class III signal peptide-containing protein</fullName>
    </recommendedName>
</protein>